<keyword evidence="1" id="KW-0808">Transferase</keyword>
<dbReference type="GO" id="GO:0016740">
    <property type="term" value="F:transferase activity"/>
    <property type="evidence" value="ECO:0007669"/>
    <property type="project" value="UniProtKB-KW"/>
</dbReference>
<dbReference type="InterPro" id="IPR027791">
    <property type="entry name" value="Galactosyl_T_C"/>
</dbReference>
<dbReference type="Pfam" id="PF00535">
    <property type="entry name" value="Glycos_transf_2"/>
    <property type="match status" value="1"/>
</dbReference>
<evidence type="ECO:0000313" key="5">
    <source>
        <dbReference type="Proteomes" id="UP000191554"/>
    </source>
</evidence>
<name>A0A1V4SEQ2_RUMHU</name>
<accession>A0A1V4SEQ2</accession>
<evidence type="ECO:0000259" key="2">
    <source>
        <dbReference type="Pfam" id="PF00535"/>
    </source>
</evidence>
<protein>
    <submittedName>
        <fullName evidence="4">Chondroitin synthase</fullName>
    </submittedName>
</protein>
<feature type="domain" description="Glycosyltransferase 2-like" evidence="2">
    <location>
        <begin position="5"/>
        <end position="158"/>
    </location>
</feature>
<dbReference type="PANTHER" id="PTHR43685:SF3">
    <property type="entry name" value="SLR2126 PROTEIN"/>
    <property type="match status" value="1"/>
</dbReference>
<dbReference type="STRING" id="48256.CLHUN_37480"/>
<keyword evidence="5" id="KW-1185">Reference proteome</keyword>
<dbReference type="InterPro" id="IPR050834">
    <property type="entry name" value="Glycosyltransf_2"/>
</dbReference>
<dbReference type="Pfam" id="PF02709">
    <property type="entry name" value="Glyco_transf_7C"/>
    <property type="match status" value="1"/>
</dbReference>
<dbReference type="AlphaFoldDB" id="A0A1V4SEQ2"/>
<comment type="caution">
    <text evidence="4">The sequence shown here is derived from an EMBL/GenBank/DDBJ whole genome shotgun (WGS) entry which is preliminary data.</text>
</comment>
<dbReference type="PANTHER" id="PTHR43685">
    <property type="entry name" value="GLYCOSYLTRANSFERASE"/>
    <property type="match status" value="1"/>
</dbReference>
<dbReference type="InterPro" id="IPR029044">
    <property type="entry name" value="Nucleotide-diphossugar_trans"/>
</dbReference>
<reference evidence="4 5" key="1">
    <citation type="submission" date="2017-03" db="EMBL/GenBank/DDBJ databases">
        <title>Genome sequence of Clostridium hungatei DSM 14427.</title>
        <authorList>
            <person name="Poehlein A."/>
            <person name="Daniel R."/>
        </authorList>
    </citation>
    <scope>NUCLEOTIDE SEQUENCE [LARGE SCALE GENOMIC DNA]</scope>
    <source>
        <strain evidence="4 5">DSM 14427</strain>
    </source>
</reference>
<dbReference type="Proteomes" id="UP000191554">
    <property type="component" value="Unassembled WGS sequence"/>
</dbReference>
<sequence>MKRFSFVIPTYQGKKLVKNTLEALNYQEGYYSKDYEVILVDDGSTDGTGEHIKGVNRNYHMKYIYIERNAESSRAKARNQGWKAAEGEIIIFIDGDILVKKDYLMELDRCYGLDKDILVIGNRIMLGEDLSYESVLNRTAMEGRIFSMDRRSQLESRYYKYYRFSYNINYQLYPWLDVFSCNMAVPRSWLERTGGFDESFKGWGLEDVEVGYNMYKKGIKIVLNSKLEVFHQNHPGSDSLKLSKKKYGDIDKNIGHFLKKHPEAFTASENLIYKVLKGLAEIDLTPRKKLFSKRVTLDFMDKSTLADLKRTVMEYSAQKDIRLKIIDHLEETDLDIWVQLLGKRESTPQYVPVSKRKEFRRLLGFTRRLIYWCFVAKRLLLKSLSRGQTYLASHEWVTD</sequence>
<proteinExistence type="predicted"/>
<dbReference type="Gene3D" id="3.90.550.10">
    <property type="entry name" value="Spore Coat Polysaccharide Biosynthesis Protein SpsA, Chain A"/>
    <property type="match status" value="1"/>
</dbReference>
<evidence type="ECO:0000313" key="4">
    <source>
        <dbReference type="EMBL" id="OPX42330.1"/>
    </source>
</evidence>
<dbReference type="RefSeq" id="WP_080066152.1">
    <property type="nucleotide sequence ID" value="NZ_MZGX01000030.1"/>
</dbReference>
<evidence type="ECO:0000259" key="3">
    <source>
        <dbReference type="Pfam" id="PF02709"/>
    </source>
</evidence>
<organism evidence="4 5">
    <name type="scientific">Ruminiclostridium hungatei</name>
    <name type="common">Clostridium hungatei</name>
    <dbReference type="NCBI Taxonomy" id="48256"/>
    <lineage>
        <taxon>Bacteria</taxon>
        <taxon>Bacillati</taxon>
        <taxon>Bacillota</taxon>
        <taxon>Clostridia</taxon>
        <taxon>Eubacteriales</taxon>
        <taxon>Oscillospiraceae</taxon>
        <taxon>Ruminiclostridium</taxon>
    </lineage>
</organism>
<feature type="domain" description="Galactosyltransferase C-terminal" evidence="3">
    <location>
        <begin position="173"/>
        <end position="223"/>
    </location>
</feature>
<dbReference type="SUPFAM" id="SSF53448">
    <property type="entry name" value="Nucleotide-diphospho-sugar transferases"/>
    <property type="match status" value="1"/>
</dbReference>
<evidence type="ECO:0000256" key="1">
    <source>
        <dbReference type="ARBA" id="ARBA00022679"/>
    </source>
</evidence>
<dbReference type="OrthoDB" id="396512at2"/>
<gene>
    <name evidence="4" type="primary">kfoC_3</name>
    <name evidence="4" type="ORF">CLHUN_37480</name>
</gene>
<dbReference type="InterPro" id="IPR001173">
    <property type="entry name" value="Glyco_trans_2-like"/>
</dbReference>
<dbReference type="EMBL" id="MZGX01000030">
    <property type="protein sequence ID" value="OPX42330.1"/>
    <property type="molecule type" value="Genomic_DNA"/>
</dbReference>